<dbReference type="STRING" id="136037.A0A067QEV7"/>
<evidence type="ECO:0000313" key="3">
    <source>
        <dbReference type="Proteomes" id="UP000027135"/>
    </source>
</evidence>
<name>A0A067QEV7_ZOONE</name>
<evidence type="ECO:0000313" key="2">
    <source>
        <dbReference type="EMBL" id="KDQ96843.1"/>
    </source>
</evidence>
<accession>A0A067QEV7</accession>
<dbReference type="InParanoid" id="A0A067QEV7"/>
<feature type="compositionally biased region" description="Basic and acidic residues" evidence="1">
    <location>
        <begin position="216"/>
        <end position="240"/>
    </location>
</feature>
<reference evidence="2 3" key="1">
    <citation type="journal article" date="2014" name="Nat. Commun.">
        <title>Molecular traces of alternative social organization in a termite genome.</title>
        <authorList>
            <person name="Terrapon N."/>
            <person name="Li C."/>
            <person name="Robertson H.M."/>
            <person name="Ji L."/>
            <person name="Meng X."/>
            <person name="Booth W."/>
            <person name="Chen Z."/>
            <person name="Childers C.P."/>
            <person name="Glastad K.M."/>
            <person name="Gokhale K."/>
            <person name="Gowin J."/>
            <person name="Gronenberg W."/>
            <person name="Hermansen R.A."/>
            <person name="Hu H."/>
            <person name="Hunt B.G."/>
            <person name="Huylmans A.K."/>
            <person name="Khalil S.M."/>
            <person name="Mitchell R.D."/>
            <person name="Munoz-Torres M.C."/>
            <person name="Mustard J.A."/>
            <person name="Pan H."/>
            <person name="Reese J.T."/>
            <person name="Scharf M.E."/>
            <person name="Sun F."/>
            <person name="Vogel H."/>
            <person name="Xiao J."/>
            <person name="Yang W."/>
            <person name="Yang Z."/>
            <person name="Yang Z."/>
            <person name="Zhou J."/>
            <person name="Zhu J."/>
            <person name="Brent C.S."/>
            <person name="Elsik C.G."/>
            <person name="Goodisman M.A."/>
            <person name="Liberles D.A."/>
            <person name="Roe R.M."/>
            <person name="Vargo E.L."/>
            <person name="Vilcinskas A."/>
            <person name="Wang J."/>
            <person name="Bornberg-Bauer E."/>
            <person name="Korb J."/>
            <person name="Zhang G."/>
            <person name="Liebig J."/>
        </authorList>
    </citation>
    <scope>NUCLEOTIDE SEQUENCE [LARGE SCALE GENOMIC DNA]</scope>
    <source>
        <tissue evidence="2">Whole organism</tissue>
    </source>
</reference>
<sequence length="246" mass="29599">MESFKRLIGDLIGAGKKEKCREQILVKTKPLFIILTHFARVEIELEVPRDRNKDVEDMRRKIKDLQKQHVIDMRNTHETINGLIHVVSSIMAENVNLKQQIQSFHACHYQELAPACSENWDEDRSEKRDKDYSENWDEGFSEDWYKDCSENWDEDCSENWDKDCSEIWDENCSENWDKDYSENWDEGFSEDCENWDEDCSEKRDKDCSENWDEDCSEKRDKDCSENWDEDRSEKRDKDCSENWDED</sequence>
<proteinExistence type="predicted"/>
<protein>
    <submittedName>
        <fullName evidence="2">Halomucin</fullName>
    </submittedName>
</protein>
<feature type="region of interest" description="Disordered" evidence="1">
    <location>
        <begin position="192"/>
        <end position="246"/>
    </location>
</feature>
<dbReference type="EMBL" id="KK853690">
    <property type="protein sequence ID" value="KDQ96843.1"/>
    <property type="molecule type" value="Genomic_DNA"/>
</dbReference>
<dbReference type="Proteomes" id="UP000027135">
    <property type="component" value="Unassembled WGS sequence"/>
</dbReference>
<evidence type="ECO:0000256" key="1">
    <source>
        <dbReference type="SAM" id="MobiDB-lite"/>
    </source>
</evidence>
<organism evidence="2 3">
    <name type="scientific">Zootermopsis nevadensis</name>
    <name type="common">Dampwood termite</name>
    <dbReference type="NCBI Taxonomy" id="136037"/>
    <lineage>
        <taxon>Eukaryota</taxon>
        <taxon>Metazoa</taxon>
        <taxon>Ecdysozoa</taxon>
        <taxon>Arthropoda</taxon>
        <taxon>Hexapoda</taxon>
        <taxon>Insecta</taxon>
        <taxon>Pterygota</taxon>
        <taxon>Neoptera</taxon>
        <taxon>Polyneoptera</taxon>
        <taxon>Dictyoptera</taxon>
        <taxon>Blattodea</taxon>
        <taxon>Blattoidea</taxon>
        <taxon>Termitoidae</taxon>
        <taxon>Termopsidae</taxon>
        <taxon>Zootermopsis</taxon>
    </lineage>
</organism>
<gene>
    <name evidence="2" type="ORF">L798_05918</name>
</gene>
<keyword evidence="3" id="KW-1185">Reference proteome</keyword>
<dbReference type="AlphaFoldDB" id="A0A067QEV7"/>